<evidence type="ECO:0000313" key="2">
    <source>
        <dbReference type="EMBL" id="TXK79283.1"/>
    </source>
</evidence>
<sequence length="186" mass="21671">MKWKNNGSKLRKHGSNKVQNSGKKTLNPESFWQYSLSLYPAVKELCLQWQDNFGVNINLLLFLLYLDKQQQSLDETQLKQLEDLLKHFSTEVTQSIRSLRRTLPSPWLESEMQQALRQQLLSTELAAEKLEQQLLVQQFNQLSHSDDLLPHSQLLDHYLVLIKAPAEQLDAEILDLYQQSQQLEGL</sequence>
<dbReference type="Proteomes" id="UP000321814">
    <property type="component" value="Unassembled WGS sequence"/>
</dbReference>
<dbReference type="OrthoDB" id="5795846at2"/>
<keyword evidence="3" id="KW-1185">Reference proteome</keyword>
<comment type="caution">
    <text evidence="2">The sequence shown here is derived from an EMBL/GenBank/DDBJ whole genome shotgun (WGS) entry which is preliminary data.</text>
</comment>
<dbReference type="EMBL" id="VRLR01000011">
    <property type="protein sequence ID" value="TXK79283.1"/>
    <property type="molecule type" value="Genomic_DNA"/>
</dbReference>
<dbReference type="AlphaFoldDB" id="A0A5C8LTD6"/>
<feature type="compositionally biased region" description="Basic residues" evidence="1">
    <location>
        <begin position="1"/>
        <end position="15"/>
    </location>
</feature>
<organism evidence="2 3">
    <name type="scientific">Rheinheimera tangshanensis</name>
    <dbReference type="NCBI Taxonomy" id="400153"/>
    <lineage>
        <taxon>Bacteria</taxon>
        <taxon>Pseudomonadati</taxon>
        <taxon>Pseudomonadota</taxon>
        <taxon>Gammaproteobacteria</taxon>
        <taxon>Chromatiales</taxon>
        <taxon>Chromatiaceae</taxon>
        <taxon>Rheinheimera</taxon>
    </lineage>
</organism>
<protein>
    <submittedName>
        <fullName evidence="2">TIGR02444 family protein</fullName>
    </submittedName>
</protein>
<accession>A0A5C8LTD6</accession>
<reference evidence="2 3" key="1">
    <citation type="submission" date="2019-08" db="EMBL/GenBank/DDBJ databases">
        <title>Draft genome analysis of Rheinheimera tangshanensis isolated from the roots of fresh rice plants (Oryza sativa).</title>
        <authorList>
            <person name="Yu Q."/>
            <person name="Qi Y."/>
            <person name="Zhang H."/>
            <person name="Pu J."/>
        </authorList>
    </citation>
    <scope>NUCLEOTIDE SEQUENCE [LARGE SCALE GENOMIC DNA]</scope>
    <source>
        <strain evidence="2 3">JA3-B52</strain>
    </source>
</reference>
<feature type="region of interest" description="Disordered" evidence="1">
    <location>
        <begin position="1"/>
        <end position="22"/>
    </location>
</feature>
<name>A0A5C8LTD6_9GAMM</name>
<evidence type="ECO:0000256" key="1">
    <source>
        <dbReference type="SAM" id="MobiDB-lite"/>
    </source>
</evidence>
<dbReference type="InterPro" id="IPR012659">
    <property type="entry name" value="CHP02444"/>
</dbReference>
<dbReference type="NCBIfam" id="TIGR02444">
    <property type="entry name" value="TIGR02444 family protein"/>
    <property type="match status" value="1"/>
</dbReference>
<evidence type="ECO:0000313" key="3">
    <source>
        <dbReference type="Proteomes" id="UP000321814"/>
    </source>
</evidence>
<gene>
    <name evidence="2" type="ORF">FU839_15425</name>
</gene>
<proteinExistence type="predicted"/>
<dbReference type="Pfam" id="PF09523">
    <property type="entry name" value="DUF2390"/>
    <property type="match status" value="1"/>
</dbReference>